<dbReference type="Pfam" id="PF03466">
    <property type="entry name" value="LysR_substrate"/>
    <property type="match status" value="1"/>
</dbReference>
<protein>
    <submittedName>
        <fullName evidence="6">LysR family transcriptional regulator</fullName>
    </submittedName>
</protein>
<evidence type="ECO:0000256" key="2">
    <source>
        <dbReference type="ARBA" id="ARBA00023015"/>
    </source>
</evidence>
<dbReference type="GO" id="GO:0003700">
    <property type="term" value="F:DNA-binding transcription factor activity"/>
    <property type="evidence" value="ECO:0007669"/>
    <property type="project" value="InterPro"/>
</dbReference>
<dbReference type="Pfam" id="PF00126">
    <property type="entry name" value="HTH_1"/>
    <property type="match status" value="1"/>
</dbReference>
<evidence type="ECO:0000256" key="3">
    <source>
        <dbReference type="ARBA" id="ARBA00023125"/>
    </source>
</evidence>
<dbReference type="AlphaFoldDB" id="A0A433NP09"/>
<dbReference type="InterPro" id="IPR000847">
    <property type="entry name" value="LysR_HTH_N"/>
</dbReference>
<dbReference type="Proteomes" id="UP000268857">
    <property type="component" value="Unassembled WGS sequence"/>
</dbReference>
<feature type="domain" description="HTH lysR-type" evidence="5">
    <location>
        <begin position="12"/>
        <end position="69"/>
    </location>
</feature>
<dbReference type="STRING" id="211165.GCA_000317285_04462"/>
<keyword evidence="3" id="KW-0238">DNA-binding</keyword>
<dbReference type="Gene3D" id="3.40.190.10">
    <property type="entry name" value="Periplasmic binding protein-like II"/>
    <property type="match status" value="2"/>
</dbReference>
<dbReference type="CDD" id="cd08464">
    <property type="entry name" value="PBP2_DntR_like_2"/>
    <property type="match status" value="1"/>
</dbReference>
<name>A0A433NP09_CHLFR</name>
<accession>A0A433NP09</accession>
<dbReference type="Gene3D" id="1.10.10.10">
    <property type="entry name" value="Winged helix-like DNA-binding domain superfamily/Winged helix DNA-binding domain"/>
    <property type="match status" value="1"/>
</dbReference>
<keyword evidence="2" id="KW-0805">Transcription regulation</keyword>
<reference evidence="6 7" key="1">
    <citation type="journal article" date="2019" name="Genome Biol. Evol.">
        <title>Day and night: Metabolic profiles and evolutionary relationships of six axenic non-marine cyanobacteria.</title>
        <authorList>
            <person name="Will S.E."/>
            <person name="Henke P."/>
            <person name="Boedeker C."/>
            <person name="Huang S."/>
            <person name="Brinkmann H."/>
            <person name="Rohde M."/>
            <person name="Jarek M."/>
            <person name="Friedl T."/>
            <person name="Seufert S."/>
            <person name="Schumacher M."/>
            <person name="Overmann J."/>
            <person name="Neumann-Schaal M."/>
            <person name="Petersen J."/>
        </authorList>
    </citation>
    <scope>NUCLEOTIDE SEQUENCE [LARGE SCALE GENOMIC DNA]</scope>
    <source>
        <strain evidence="6 7">PCC 6912</strain>
    </source>
</reference>
<dbReference type="PRINTS" id="PR00039">
    <property type="entry name" value="HTHLYSR"/>
</dbReference>
<dbReference type="SUPFAM" id="SSF53850">
    <property type="entry name" value="Periplasmic binding protein-like II"/>
    <property type="match status" value="1"/>
</dbReference>
<evidence type="ECO:0000313" key="6">
    <source>
        <dbReference type="EMBL" id="RUR85086.1"/>
    </source>
</evidence>
<dbReference type="PROSITE" id="PS50931">
    <property type="entry name" value="HTH_LYSR"/>
    <property type="match status" value="1"/>
</dbReference>
<keyword evidence="7" id="KW-1185">Reference proteome</keyword>
<dbReference type="InterPro" id="IPR050389">
    <property type="entry name" value="LysR-type_TF"/>
</dbReference>
<sequence>MQAVQHFQLAGVDLNLLVVFDALMSEQHLTRAAEKIGLSQPATSNALARLRKLFKDDLFIKTSRGITPTPRAFELTEPIRQALEQIQFVVSSQPEFNPATSDRTFRIGMDDYTEIVFLPKLFQTIEELAPHIKIQIRSSNWQKAPKLLDANEIDLAIGYCPQYQTWHQRQILYEERFVCVTNAKQFKKRKAITLDEYITASHLLVSPKEDMVGMVDEILQEHNLQRTVALSVPNFLIVPFVLCNTDLIATLPTQIVQTFVEVWKLHALPLPFEMLGFSVDLLWHTKSDRDPAHRWLRNLIAQLCPE</sequence>
<evidence type="ECO:0000256" key="4">
    <source>
        <dbReference type="ARBA" id="ARBA00023163"/>
    </source>
</evidence>
<dbReference type="OrthoDB" id="528082at2"/>
<keyword evidence="4" id="KW-0804">Transcription</keyword>
<dbReference type="PANTHER" id="PTHR30118">
    <property type="entry name" value="HTH-TYPE TRANSCRIPTIONAL REGULATOR LEUO-RELATED"/>
    <property type="match status" value="1"/>
</dbReference>
<dbReference type="InterPro" id="IPR036390">
    <property type="entry name" value="WH_DNA-bd_sf"/>
</dbReference>
<dbReference type="InterPro" id="IPR036388">
    <property type="entry name" value="WH-like_DNA-bd_sf"/>
</dbReference>
<gene>
    <name evidence="6" type="ORF">PCC6912_12020</name>
</gene>
<organism evidence="6 7">
    <name type="scientific">Chlorogloeopsis fritschii PCC 6912</name>
    <dbReference type="NCBI Taxonomy" id="211165"/>
    <lineage>
        <taxon>Bacteria</taxon>
        <taxon>Bacillati</taxon>
        <taxon>Cyanobacteriota</taxon>
        <taxon>Cyanophyceae</taxon>
        <taxon>Nostocales</taxon>
        <taxon>Chlorogloeopsidaceae</taxon>
        <taxon>Chlorogloeopsis</taxon>
    </lineage>
</organism>
<evidence type="ECO:0000256" key="1">
    <source>
        <dbReference type="ARBA" id="ARBA00009437"/>
    </source>
</evidence>
<dbReference type="EMBL" id="RSCJ01000003">
    <property type="protein sequence ID" value="RUR85086.1"/>
    <property type="molecule type" value="Genomic_DNA"/>
</dbReference>
<dbReference type="PANTHER" id="PTHR30118:SF15">
    <property type="entry name" value="TRANSCRIPTIONAL REGULATORY PROTEIN"/>
    <property type="match status" value="1"/>
</dbReference>
<dbReference type="SUPFAM" id="SSF46785">
    <property type="entry name" value="Winged helix' DNA-binding domain"/>
    <property type="match status" value="1"/>
</dbReference>
<comment type="caution">
    <text evidence="6">The sequence shown here is derived from an EMBL/GenBank/DDBJ whole genome shotgun (WGS) entry which is preliminary data.</text>
</comment>
<dbReference type="RefSeq" id="WP_016874980.1">
    <property type="nucleotide sequence ID" value="NZ_AJLN01000108.1"/>
</dbReference>
<dbReference type="InterPro" id="IPR005119">
    <property type="entry name" value="LysR_subst-bd"/>
</dbReference>
<comment type="similarity">
    <text evidence="1">Belongs to the LysR transcriptional regulatory family.</text>
</comment>
<evidence type="ECO:0000259" key="5">
    <source>
        <dbReference type="PROSITE" id="PS50931"/>
    </source>
</evidence>
<proteinExistence type="inferred from homology"/>
<dbReference type="GO" id="GO:0003677">
    <property type="term" value="F:DNA binding"/>
    <property type="evidence" value="ECO:0007669"/>
    <property type="project" value="UniProtKB-KW"/>
</dbReference>
<evidence type="ECO:0000313" key="7">
    <source>
        <dbReference type="Proteomes" id="UP000268857"/>
    </source>
</evidence>